<gene>
    <name evidence="3" type="ORF">CLV68_5770</name>
</gene>
<feature type="compositionally biased region" description="Gly residues" evidence="1">
    <location>
        <begin position="572"/>
        <end position="609"/>
    </location>
</feature>
<evidence type="ECO:0000256" key="2">
    <source>
        <dbReference type="SAM" id="Phobius"/>
    </source>
</evidence>
<protein>
    <recommendedName>
        <fullName evidence="5">TrbL/VirB6 plasmid conjugal transfer protein</fullName>
    </recommendedName>
</protein>
<feature type="region of interest" description="Disordered" evidence="1">
    <location>
        <begin position="499"/>
        <end position="633"/>
    </location>
</feature>
<accession>A0A421AY15</accession>
<reference evidence="3 4" key="1">
    <citation type="submission" date="2018-10" db="EMBL/GenBank/DDBJ databases">
        <title>Genomic Encyclopedia of Archaeal and Bacterial Type Strains, Phase II (KMG-II): from individual species to whole genera.</title>
        <authorList>
            <person name="Goeker M."/>
        </authorList>
    </citation>
    <scope>NUCLEOTIDE SEQUENCE [LARGE SCALE GENOMIC DNA]</scope>
    <source>
        <strain evidence="3 4">DSM 45657</strain>
    </source>
</reference>
<feature type="transmembrane region" description="Helical" evidence="2">
    <location>
        <begin position="34"/>
        <end position="53"/>
    </location>
</feature>
<evidence type="ECO:0000313" key="3">
    <source>
        <dbReference type="EMBL" id="RLK54735.1"/>
    </source>
</evidence>
<feature type="region of interest" description="Disordered" evidence="1">
    <location>
        <begin position="638"/>
        <end position="657"/>
    </location>
</feature>
<dbReference type="Proteomes" id="UP000282454">
    <property type="component" value="Unassembled WGS sequence"/>
</dbReference>
<feature type="compositionally biased region" description="Low complexity" evidence="1">
    <location>
        <begin position="502"/>
        <end position="513"/>
    </location>
</feature>
<feature type="region of interest" description="Disordered" evidence="1">
    <location>
        <begin position="679"/>
        <end position="706"/>
    </location>
</feature>
<feature type="transmembrane region" description="Helical" evidence="2">
    <location>
        <begin position="338"/>
        <end position="356"/>
    </location>
</feature>
<keyword evidence="2" id="KW-0472">Membrane</keyword>
<feature type="transmembrane region" description="Helical" evidence="2">
    <location>
        <begin position="428"/>
        <end position="446"/>
    </location>
</feature>
<sequence length="706" mass="74770">MITLLVVAAATLLLAARRRRRQRGTAMSRRSWSMVAVIGVVALQAVIGSPALAQANDSCVPNPERPGAGMVGAIDPPQGNGEADSPYLVYGFAGMVWHVYDESCGGLVPAGVSDPGATIDNWAGNELFNMAKNIVGATNSLHYTLMTGGVLGGLNEQIGKAADSVFDNIYTQLFSIFMLLLAILLFRQIWKGDLATVSKRALFAFAGMWLAASSMVLVANYDRVDDLIVRTTTGIQGGFVDPEEDRVVRHILPTDLHNKVIYENWLRGEFGSPDSPQARDFGRKLLDAQAWTRDDLVTGRDADNAAEQAKKNEYKTIATQLGPATGYFKGTDGSRTGAGVLALFQSIVYSLFQLFAKLAVLLAQLLLRLLALAAPVIGLVALIHHDILRKVGRAVGAVVLNVLVLAMLAGIHFKFLELIFSPEAKLSLLTQMLLAAIVTLVFFLVGRPARRMWQMLELSVGAAGASMPGAGAGIFSRFRRNKHEGPTPQDNFWEQVREGEAGESAEAGAAARTSGRRPRPEASNPVTVHAERMDLRRARAAIDGSRPRLESGRSGGWGGPGGGGPDDPPDGPGGSGGPFGSGGPRGPGGPGGPGGSDGSGGGGRLGLGPGQSSRTVDTPPASDRGWDRGDEAVVIPSMVSSRRGEYEAPVEAQPNPTPRVADVEMVAGRPVHVVYRPSRGLEVADNQPPRRMPLNSGPRETDAVVR</sequence>
<evidence type="ECO:0000256" key="1">
    <source>
        <dbReference type="SAM" id="MobiDB-lite"/>
    </source>
</evidence>
<feature type="compositionally biased region" description="Gly residues" evidence="1">
    <location>
        <begin position="553"/>
        <end position="565"/>
    </location>
</feature>
<feature type="transmembrane region" description="Helical" evidence="2">
    <location>
        <begin position="395"/>
        <end position="416"/>
    </location>
</feature>
<name>A0A421AY15_9PSEU</name>
<keyword evidence="2" id="KW-0812">Transmembrane</keyword>
<evidence type="ECO:0008006" key="5">
    <source>
        <dbReference type="Google" id="ProtNLM"/>
    </source>
</evidence>
<feature type="transmembrane region" description="Helical" evidence="2">
    <location>
        <begin position="362"/>
        <end position="383"/>
    </location>
</feature>
<keyword evidence="4" id="KW-1185">Reference proteome</keyword>
<feature type="transmembrane region" description="Helical" evidence="2">
    <location>
        <begin position="202"/>
        <end position="221"/>
    </location>
</feature>
<proteinExistence type="predicted"/>
<feature type="transmembrane region" description="Helical" evidence="2">
    <location>
        <begin position="169"/>
        <end position="190"/>
    </location>
</feature>
<dbReference type="EMBL" id="RCDD01000006">
    <property type="protein sequence ID" value="RLK54735.1"/>
    <property type="molecule type" value="Genomic_DNA"/>
</dbReference>
<keyword evidence="2" id="KW-1133">Transmembrane helix</keyword>
<organism evidence="3 4">
    <name type="scientific">Actinokineospora cianjurensis</name>
    <dbReference type="NCBI Taxonomy" id="585224"/>
    <lineage>
        <taxon>Bacteria</taxon>
        <taxon>Bacillati</taxon>
        <taxon>Actinomycetota</taxon>
        <taxon>Actinomycetes</taxon>
        <taxon>Pseudonocardiales</taxon>
        <taxon>Pseudonocardiaceae</taxon>
        <taxon>Actinokineospora</taxon>
    </lineage>
</organism>
<dbReference type="AlphaFoldDB" id="A0A421AY15"/>
<comment type="caution">
    <text evidence="3">The sequence shown here is derived from an EMBL/GenBank/DDBJ whole genome shotgun (WGS) entry which is preliminary data.</text>
</comment>
<dbReference type="RefSeq" id="WP_170224639.1">
    <property type="nucleotide sequence ID" value="NZ_RCDD01000006.1"/>
</dbReference>
<evidence type="ECO:0000313" key="4">
    <source>
        <dbReference type="Proteomes" id="UP000282454"/>
    </source>
</evidence>